<protein>
    <submittedName>
        <fullName evidence="2">Uncharacterized protein</fullName>
    </submittedName>
</protein>
<evidence type="ECO:0000313" key="3">
    <source>
        <dbReference type="Proteomes" id="UP000314294"/>
    </source>
</evidence>
<organism evidence="2 3">
    <name type="scientific">Liparis tanakae</name>
    <name type="common">Tanaka's snailfish</name>
    <dbReference type="NCBI Taxonomy" id="230148"/>
    <lineage>
        <taxon>Eukaryota</taxon>
        <taxon>Metazoa</taxon>
        <taxon>Chordata</taxon>
        <taxon>Craniata</taxon>
        <taxon>Vertebrata</taxon>
        <taxon>Euteleostomi</taxon>
        <taxon>Actinopterygii</taxon>
        <taxon>Neopterygii</taxon>
        <taxon>Teleostei</taxon>
        <taxon>Neoteleostei</taxon>
        <taxon>Acanthomorphata</taxon>
        <taxon>Eupercaria</taxon>
        <taxon>Perciformes</taxon>
        <taxon>Cottioidei</taxon>
        <taxon>Cottales</taxon>
        <taxon>Liparidae</taxon>
        <taxon>Liparis</taxon>
    </lineage>
</organism>
<feature type="transmembrane region" description="Helical" evidence="1">
    <location>
        <begin position="43"/>
        <end position="68"/>
    </location>
</feature>
<gene>
    <name evidence="2" type="ORF">EYF80_026620</name>
</gene>
<comment type="caution">
    <text evidence="2">The sequence shown here is derived from an EMBL/GenBank/DDBJ whole genome shotgun (WGS) entry which is preliminary data.</text>
</comment>
<dbReference type="AlphaFoldDB" id="A0A4Z2HBL6"/>
<sequence>MATTSPTAALHPDSLAWLWYNVSASFCSSSDSPSPHLVNRAEFGYIFLTTFFASALFAFTSFPPSLFIRMTVR</sequence>
<accession>A0A4Z2HBL6</accession>
<reference evidence="2 3" key="1">
    <citation type="submission" date="2019-03" db="EMBL/GenBank/DDBJ databases">
        <title>First draft genome of Liparis tanakae, snailfish: a comprehensive survey of snailfish specific genes.</title>
        <authorList>
            <person name="Kim W."/>
            <person name="Song I."/>
            <person name="Jeong J.-H."/>
            <person name="Kim D."/>
            <person name="Kim S."/>
            <person name="Ryu S."/>
            <person name="Song J.Y."/>
            <person name="Lee S.K."/>
        </authorList>
    </citation>
    <scope>NUCLEOTIDE SEQUENCE [LARGE SCALE GENOMIC DNA]</scope>
    <source>
        <tissue evidence="2">Muscle</tissue>
    </source>
</reference>
<proteinExistence type="predicted"/>
<evidence type="ECO:0000313" key="2">
    <source>
        <dbReference type="EMBL" id="TNN63156.1"/>
    </source>
</evidence>
<keyword evidence="1" id="KW-0472">Membrane</keyword>
<keyword evidence="1" id="KW-1133">Transmembrane helix</keyword>
<dbReference type="Proteomes" id="UP000314294">
    <property type="component" value="Unassembled WGS sequence"/>
</dbReference>
<keyword evidence="3" id="KW-1185">Reference proteome</keyword>
<name>A0A4Z2HBL6_9TELE</name>
<dbReference type="EMBL" id="SRLO01000279">
    <property type="protein sequence ID" value="TNN63156.1"/>
    <property type="molecule type" value="Genomic_DNA"/>
</dbReference>
<keyword evidence="1" id="KW-0812">Transmembrane</keyword>
<evidence type="ECO:0000256" key="1">
    <source>
        <dbReference type="SAM" id="Phobius"/>
    </source>
</evidence>